<organism evidence="6 7">
    <name type="scientific">Litoreibacter roseus</name>
    <dbReference type="NCBI Taxonomy" id="2601869"/>
    <lineage>
        <taxon>Bacteria</taxon>
        <taxon>Pseudomonadati</taxon>
        <taxon>Pseudomonadota</taxon>
        <taxon>Alphaproteobacteria</taxon>
        <taxon>Rhodobacterales</taxon>
        <taxon>Roseobacteraceae</taxon>
        <taxon>Litoreibacter</taxon>
    </lineage>
</organism>
<evidence type="ECO:0000256" key="4">
    <source>
        <dbReference type="ARBA" id="ARBA00022833"/>
    </source>
</evidence>
<proteinExistence type="inferred from homology"/>
<dbReference type="PANTHER" id="PTHR42978:SF6">
    <property type="entry name" value="QUORUM-QUENCHING LACTONASE YTNP-RELATED"/>
    <property type="match status" value="1"/>
</dbReference>
<evidence type="ECO:0000256" key="1">
    <source>
        <dbReference type="ARBA" id="ARBA00007749"/>
    </source>
</evidence>
<dbReference type="InterPro" id="IPR001279">
    <property type="entry name" value="Metallo-B-lactamas"/>
</dbReference>
<dbReference type="GO" id="GO:0016787">
    <property type="term" value="F:hydrolase activity"/>
    <property type="evidence" value="ECO:0007669"/>
    <property type="project" value="UniProtKB-KW"/>
</dbReference>
<evidence type="ECO:0000256" key="3">
    <source>
        <dbReference type="ARBA" id="ARBA00022801"/>
    </source>
</evidence>
<dbReference type="PANTHER" id="PTHR42978">
    <property type="entry name" value="QUORUM-QUENCHING LACTONASE YTNP-RELATED-RELATED"/>
    <property type="match status" value="1"/>
</dbReference>
<evidence type="ECO:0000259" key="5">
    <source>
        <dbReference type="SMART" id="SM00849"/>
    </source>
</evidence>
<dbReference type="Pfam" id="PF00753">
    <property type="entry name" value="Lactamase_B"/>
    <property type="match status" value="1"/>
</dbReference>
<sequence length="305" mass="33388">MTENDMTIGPLPRMTPKIVGAMRVHALLDSVGPTRKPVEMLRDVPDAIVDQHKDWLVPNYVAPDTGLMIMAYQSFLIELGGKVILVDCAVGEDGNFPARPDWHLGKSDWLNHLGQAGHPPEDIDTVFLTHLHLDHTGWLTRKTKDGWVPSFPKARHVTSATELEFWPKKHEEFPYMASSIPDSVTPVIEAGLFAPIAPETEIATDLFVVDLAGHSPGMIGLEYRQDGQVLAAFNADLMHSPVQMAAPGCATMFCADPAAAVATRRDKLAQYAKDKTLMFCNHFPGECAGHAVPRGDGYMFVPVTG</sequence>
<dbReference type="GO" id="GO:0046872">
    <property type="term" value="F:metal ion binding"/>
    <property type="evidence" value="ECO:0007669"/>
    <property type="project" value="UniProtKB-KW"/>
</dbReference>
<accession>A0A6N6JIS9</accession>
<dbReference type="Proteomes" id="UP000436822">
    <property type="component" value="Unassembled WGS sequence"/>
</dbReference>
<reference evidence="6 7" key="1">
    <citation type="submission" date="2019-12" db="EMBL/GenBank/DDBJ databases">
        <title>Litoreibacter badius sp. nov., a novel bacteriochlorophyll a-containing bacterium in the genus Litoreibacter.</title>
        <authorList>
            <person name="Kanamuro M."/>
            <person name="Takabe Y."/>
            <person name="Mori K."/>
            <person name="Takaichi S."/>
            <person name="Hanada S."/>
        </authorList>
    </citation>
    <scope>NUCLEOTIDE SEQUENCE [LARGE SCALE GENOMIC DNA]</scope>
    <source>
        <strain evidence="6 7">K6</strain>
    </source>
</reference>
<gene>
    <name evidence="6" type="ORF">KIN_32500</name>
</gene>
<evidence type="ECO:0000313" key="7">
    <source>
        <dbReference type="Proteomes" id="UP000436822"/>
    </source>
</evidence>
<feature type="domain" description="Metallo-beta-lactamase" evidence="5">
    <location>
        <begin position="71"/>
        <end position="282"/>
    </location>
</feature>
<evidence type="ECO:0000313" key="6">
    <source>
        <dbReference type="EMBL" id="GFE66176.1"/>
    </source>
</evidence>
<keyword evidence="2" id="KW-0479">Metal-binding</keyword>
<dbReference type="EMBL" id="BLJE01000004">
    <property type="protein sequence ID" value="GFE66176.1"/>
    <property type="molecule type" value="Genomic_DNA"/>
</dbReference>
<keyword evidence="4" id="KW-0862">Zinc</keyword>
<protein>
    <submittedName>
        <fullName evidence="6">MBL fold metallo-hydrolase</fullName>
    </submittedName>
</protein>
<comment type="caution">
    <text evidence="6">The sequence shown here is derived from an EMBL/GenBank/DDBJ whole genome shotgun (WGS) entry which is preliminary data.</text>
</comment>
<dbReference type="SMART" id="SM00849">
    <property type="entry name" value="Lactamase_B"/>
    <property type="match status" value="1"/>
</dbReference>
<dbReference type="Gene3D" id="3.60.15.10">
    <property type="entry name" value="Ribonuclease Z/Hydroxyacylglutathione hydrolase-like"/>
    <property type="match status" value="1"/>
</dbReference>
<dbReference type="InterPro" id="IPR036866">
    <property type="entry name" value="RibonucZ/Hydroxyglut_hydro"/>
</dbReference>
<keyword evidence="3 6" id="KW-0378">Hydrolase</keyword>
<evidence type="ECO:0000256" key="2">
    <source>
        <dbReference type="ARBA" id="ARBA00022723"/>
    </source>
</evidence>
<dbReference type="InterPro" id="IPR051013">
    <property type="entry name" value="MBL_superfamily_lactonases"/>
</dbReference>
<name>A0A6N6JIS9_9RHOB</name>
<keyword evidence="7" id="KW-1185">Reference proteome</keyword>
<dbReference type="CDD" id="cd16277">
    <property type="entry name" value="metallo-hydrolase-like_MBL-fold"/>
    <property type="match status" value="1"/>
</dbReference>
<dbReference type="AlphaFoldDB" id="A0A6N6JIS9"/>
<dbReference type="SUPFAM" id="SSF56281">
    <property type="entry name" value="Metallo-hydrolase/oxidoreductase"/>
    <property type="match status" value="1"/>
</dbReference>
<comment type="similarity">
    <text evidence="1">Belongs to the metallo-beta-lactamase superfamily.</text>
</comment>